<evidence type="ECO:0008006" key="5">
    <source>
        <dbReference type="Google" id="ProtNLM"/>
    </source>
</evidence>
<accession>A0A517U2S4</accession>
<keyword evidence="4" id="KW-1185">Reference proteome</keyword>
<dbReference type="EMBL" id="CP036339">
    <property type="protein sequence ID" value="QDT74920.1"/>
    <property type="molecule type" value="Genomic_DNA"/>
</dbReference>
<feature type="chain" id="PRO_5022187606" description="TIGR03000 domain-containing protein" evidence="2">
    <location>
        <begin position="23"/>
        <end position="344"/>
    </location>
</feature>
<feature type="signal peptide" evidence="2">
    <location>
        <begin position="1"/>
        <end position="22"/>
    </location>
</feature>
<evidence type="ECO:0000256" key="1">
    <source>
        <dbReference type="SAM" id="MobiDB-lite"/>
    </source>
</evidence>
<reference evidence="3 4" key="1">
    <citation type="submission" date="2019-02" db="EMBL/GenBank/DDBJ databases">
        <title>Deep-cultivation of Planctomycetes and their phenomic and genomic characterization uncovers novel biology.</title>
        <authorList>
            <person name="Wiegand S."/>
            <person name="Jogler M."/>
            <person name="Boedeker C."/>
            <person name="Pinto D."/>
            <person name="Vollmers J."/>
            <person name="Rivas-Marin E."/>
            <person name="Kohn T."/>
            <person name="Peeters S.H."/>
            <person name="Heuer A."/>
            <person name="Rast P."/>
            <person name="Oberbeckmann S."/>
            <person name="Bunk B."/>
            <person name="Jeske O."/>
            <person name="Meyerdierks A."/>
            <person name="Storesund J.E."/>
            <person name="Kallscheuer N."/>
            <person name="Luecker S."/>
            <person name="Lage O.M."/>
            <person name="Pohl T."/>
            <person name="Merkel B.J."/>
            <person name="Hornburger P."/>
            <person name="Mueller R.-W."/>
            <person name="Bruemmer F."/>
            <person name="Labrenz M."/>
            <person name="Spormann A.M."/>
            <person name="Op den Camp H."/>
            <person name="Overmann J."/>
            <person name="Amann R."/>
            <person name="Jetten M.S.M."/>
            <person name="Mascher T."/>
            <person name="Medema M.H."/>
            <person name="Devos D.P."/>
            <person name="Kaster A.-K."/>
            <person name="Ovreas L."/>
            <person name="Rohde M."/>
            <person name="Galperin M.Y."/>
            <person name="Jogler C."/>
        </authorList>
    </citation>
    <scope>NUCLEOTIDE SEQUENCE [LARGE SCALE GENOMIC DNA]</scope>
    <source>
        <strain evidence="3 4">I41</strain>
    </source>
</reference>
<sequence length="344" mass="35178" precursor="true">MRLGNTRLVALAVVAAGFVAVAAGDASARSRGSWGSYGSYGSAGSYSGGSYGGSYASYGYASSGSSGSYVSYSSSGSSGSYGRPGLFSRWHARKAARASYGSYGSYGSSGSSASYGSYSYYGSSGSSASSGSYGSTIYESYPADATTPAVPTEAAPAEATPGTPPAAPSASATEATIFVSLPVDAKVFVNDLATTSTGAERHFVSRGLKPGRSYSYKLRVQFDRDGKPVTEDKVVRLTAGENIQLAFGGAAAADKTAETELKLNVPAGAKVTLAGAPTEQTGEVRSYTTNSLAPGQKWDGYTVRVELEQDGKTLVEEKTLDIEGGKTYELAFELAGDGLKVAAN</sequence>
<dbReference type="InterPro" id="IPR017460">
    <property type="entry name" value="CHP03000_planctomycetes"/>
</dbReference>
<dbReference type="RefSeq" id="WP_168207038.1">
    <property type="nucleotide sequence ID" value="NZ_CP036339.1"/>
</dbReference>
<evidence type="ECO:0000313" key="4">
    <source>
        <dbReference type="Proteomes" id="UP000317909"/>
    </source>
</evidence>
<evidence type="ECO:0000256" key="2">
    <source>
        <dbReference type="SAM" id="SignalP"/>
    </source>
</evidence>
<dbReference type="Proteomes" id="UP000317909">
    <property type="component" value="Chromosome"/>
</dbReference>
<protein>
    <recommendedName>
        <fullName evidence="5">TIGR03000 domain-containing protein</fullName>
    </recommendedName>
</protein>
<keyword evidence="2" id="KW-0732">Signal</keyword>
<evidence type="ECO:0000313" key="3">
    <source>
        <dbReference type="EMBL" id="QDT74920.1"/>
    </source>
</evidence>
<name>A0A517U2S4_9BACT</name>
<feature type="region of interest" description="Disordered" evidence="1">
    <location>
        <begin position="145"/>
        <end position="169"/>
    </location>
</feature>
<organism evidence="3 4">
    <name type="scientific">Lacipirellula limnantheis</name>
    <dbReference type="NCBI Taxonomy" id="2528024"/>
    <lineage>
        <taxon>Bacteria</taxon>
        <taxon>Pseudomonadati</taxon>
        <taxon>Planctomycetota</taxon>
        <taxon>Planctomycetia</taxon>
        <taxon>Pirellulales</taxon>
        <taxon>Lacipirellulaceae</taxon>
        <taxon>Lacipirellula</taxon>
    </lineage>
</organism>
<dbReference type="AlphaFoldDB" id="A0A517U2S4"/>
<dbReference type="KEGG" id="llh:I41_41240"/>
<dbReference type="NCBIfam" id="TIGR03000">
    <property type="entry name" value="plancto_dom_1"/>
    <property type="match status" value="2"/>
</dbReference>
<gene>
    <name evidence="3" type="ORF">I41_41240</name>
</gene>
<proteinExistence type="predicted"/>
<feature type="compositionally biased region" description="Low complexity" evidence="1">
    <location>
        <begin position="145"/>
        <end position="161"/>
    </location>
</feature>